<keyword evidence="3" id="KW-1185">Reference proteome</keyword>
<dbReference type="Proteomes" id="UP000054477">
    <property type="component" value="Unassembled WGS sequence"/>
</dbReference>
<dbReference type="AlphaFoldDB" id="A0A0C9XYP2"/>
<feature type="region of interest" description="Disordered" evidence="1">
    <location>
        <begin position="1"/>
        <end position="21"/>
    </location>
</feature>
<reference evidence="2 3" key="1">
    <citation type="submission" date="2014-04" db="EMBL/GenBank/DDBJ databases">
        <authorList>
            <consortium name="DOE Joint Genome Institute"/>
            <person name="Kuo A."/>
            <person name="Kohler A."/>
            <person name="Nagy L.G."/>
            <person name="Floudas D."/>
            <person name="Copeland A."/>
            <person name="Barry K.W."/>
            <person name="Cichocki N."/>
            <person name="Veneault-Fourrey C."/>
            <person name="LaButti K."/>
            <person name="Lindquist E.A."/>
            <person name="Lipzen A."/>
            <person name="Lundell T."/>
            <person name="Morin E."/>
            <person name="Murat C."/>
            <person name="Sun H."/>
            <person name="Tunlid A."/>
            <person name="Henrissat B."/>
            <person name="Grigoriev I.V."/>
            <person name="Hibbett D.S."/>
            <person name="Martin F."/>
            <person name="Nordberg H.P."/>
            <person name="Cantor M.N."/>
            <person name="Hua S.X."/>
        </authorList>
    </citation>
    <scope>NUCLEOTIDE SEQUENCE [LARGE SCALE GENOMIC DNA]</scope>
    <source>
        <strain evidence="2 3">LaAM-08-1</strain>
    </source>
</reference>
<name>A0A0C9XYP2_9AGAR</name>
<gene>
    <name evidence="2" type="ORF">K443DRAFT_670656</name>
</gene>
<evidence type="ECO:0000313" key="3">
    <source>
        <dbReference type="Proteomes" id="UP000054477"/>
    </source>
</evidence>
<reference evidence="3" key="2">
    <citation type="submission" date="2015-01" db="EMBL/GenBank/DDBJ databases">
        <title>Evolutionary Origins and Diversification of the Mycorrhizal Mutualists.</title>
        <authorList>
            <consortium name="DOE Joint Genome Institute"/>
            <consortium name="Mycorrhizal Genomics Consortium"/>
            <person name="Kohler A."/>
            <person name="Kuo A."/>
            <person name="Nagy L.G."/>
            <person name="Floudas D."/>
            <person name="Copeland A."/>
            <person name="Barry K.W."/>
            <person name="Cichocki N."/>
            <person name="Veneault-Fourrey C."/>
            <person name="LaButti K."/>
            <person name="Lindquist E.A."/>
            <person name="Lipzen A."/>
            <person name="Lundell T."/>
            <person name="Morin E."/>
            <person name="Murat C."/>
            <person name="Riley R."/>
            <person name="Ohm R."/>
            <person name="Sun H."/>
            <person name="Tunlid A."/>
            <person name="Henrissat B."/>
            <person name="Grigoriev I.V."/>
            <person name="Hibbett D.S."/>
            <person name="Martin F."/>
        </authorList>
    </citation>
    <scope>NUCLEOTIDE SEQUENCE [LARGE SCALE GENOMIC DNA]</scope>
    <source>
        <strain evidence="3">LaAM-08-1</strain>
    </source>
</reference>
<dbReference type="EMBL" id="KN838536">
    <property type="protein sequence ID" value="KIK10021.1"/>
    <property type="molecule type" value="Genomic_DNA"/>
</dbReference>
<sequence length="59" mass="6309">MPTNGQSSRTSTEIKESPQPCRCSPASTYLCKLLGNTPSPVSSVQPYMVHSSSSFFVGI</sequence>
<accession>A0A0C9XYP2</accession>
<dbReference type="HOGENOM" id="CLU_2961114_0_0_1"/>
<evidence type="ECO:0000313" key="2">
    <source>
        <dbReference type="EMBL" id="KIK10021.1"/>
    </source>
</evidence>
<protein>
    <submittedName>
        <fullName evidence="2">Uncharacterized protein</fullName>
    </submittedName>
</protein>
<organism evidence="2 3">
    <name type="scientific">Laccaria amethystina LaAM-08-1</name>
    <dbReference type="NCBI Taxonomy" id="1095629"/>
    <lineage>
        <taxon>Eukaryota</taxon>
        <taxon>Fungi</taxon>
        <taxon>Dikarya</taxon>
        <taxon>Basidiomycota</taxon>
        <taxon>Agaricomycotina</taxon>
        <taxon>Agaricomycetes</taxon>
        <taxon>Agaricomycetidae</taxon>
        <taxon>Agaricales</taxon>
        <taxon>Agaricineae</taxon>
        <taxon>Hydnangiaceae</taxon>
        <taxon>Laccaria</taxon>
    </lineage>
</organism>
<feature type="compositionally biased region" description="Polar residues" evidence="1">
    <location>
        <begin position="1"/>
        <end position="11"/>
    </location>
</feature>
<proteinExistence type="predicted"/>
<evidence type="ECO:0000256" key="1">
    <source>
        <dbReference type="SAM" id="MobiDB-lite"/>
    </source>
</evidence>